<evidence type="ECO:0000313" key="10">
    <source>
        <dbReference type="Proteomes" id="UP000228945"/>
    </source>
</evidence>
<dbReference type="InterPro" id="IPR011659">
    <property type="entry name" value="WD40"/>
</dbReference>
<dbReference type="RefSeq" id="WP_099622616.1">
    <property type="nucleotide sequence ID" value="NZ_CP024201.1"/>
</dbReference>
<evidence type="ECO:0000256" key="2">
    <source>
        <dbReference type="ARBA" id="ARBA00022825"/>
    </source>
</evidence>
<dbReference type="EMBL" id="CP024201">
    <property type="protein sequence ID" value="ATQ43365.1"/>
    <property type="molecule type" value="Genomic_DNA"/>
</dbReference>
<keyword evidence="7" id="KW-0732">Signal</keyword>
<name>A0A2D2AZE8_9CAUL</name>
<dbReference type="AlphaFoldDB" id="A0A2D2AZE8"/>
<evidence type="ECO:0000313" key="9">
    <source>
        <dbReference type="EMBL" id="ATQ43365.1"/>
    </source>
</evidence>
<accession>A0A2D2AZE8</accession>
<dbReference type="SUPFAM" id="SSF82171">
    <property type="entry name" value="DPP6 N-terminal domain-like"/>
    <property type="match status" value="1"/>
</dbReference>
<dbReference type="SUPFAM" id="SSF53474">
    <property type="entry name" value="alpha/beta-Hydrolases"/>
    <property type="match status" value="1"/>
</dbReference>
<dbReference type="GO" id="GO:0004252">
    <property type="term" value="F:serine-type endopeptidase activity"/>
    <property type="evidence" value="ECO:0007669"/>
    <property type="project" value="InterPro"/>
</dbReference>
<keyword evidence="2" id="KW-0645">Protease</keyword>
<organism evidence="9 10">
    <name type="scientific">Caulobacter mirabilis</name>
    <dbReference type="NCBI Taxonomy" id="69666"/>
    <lineage>
        <taxon>Bacteria</taxon>
        <taxon>Pseudomonadati</taxon>
        <taxon>Pseudomonadota</taxon>
        <taxon>Alphaproteobacteria</taxon>
        <taxon>Caulobacterales</taxon>
        <taxon>Caulobacteraceae</taxon>
        <taxon>Caulobacter</taxon>
    </lineage>
</organism>
<dbReference type="Pfam" id="PF07676">
    <property type="entry name" value="PD40"/>
    <property type="match status" value="2"/>
</dbReference>
<keyword evidence="2" id="KW-0720">Serine protease</keyword>
<evidence type="ECO:0000256" key="3">
    <source>
        <dbReference type="ARBA" id="ARBA00022990"/>
    </source>
</evidence>
<evidence type="ECO:0000256" key="6">
    <source>
        <dbReference type="ARBA" id="ARBA00045885"/>
    </source>
</evidence>
<protein>
    <recommendedName>
        <fullName evidence="5">Acyl-peptide hydrolase</fullName>
    </recommendedName>
    <alternativeName>
        <fullName evidence="4">Acylaminoacyl-peptidase</fullName>
    </alternativeName>
</protein>
<dbReference type="InterPro" id="IPR011042">
    <property type="entry name" value="6-blade_b-propeller_TolB-like"/>
</dbReference>
<dbReference type="PANTHER" id="PTHR42776:SF27">
    <property type="entry name" value="DIPEPTIDYL PEPTIDASE FAMILY MEMBER 6"/>
    <property type="match status" value="1"/>
</dbReference>
<dbReference type="Gene3D" id="3.40.50.1820">
    <property type="entry name" value="alpha/beta hydrolase"/>
    <property type="match status" value="1"/>
</dbReference>
<sequence length="695" mass="75514">MRLSRCLLFAVLACILPTGAFANPSPGAAFLDFPIVLDTTAAKIRPAFAWLVRQGSTTKIVFAEGPRFERREMVVRSDVDGRAITAVWLSPDGLHLVFRTAAPITSASAYNPASLLMPPQPELWLASTRGKADPRRIGVGVSPVFAPDGRVAFRGDGDLRIVTPGAEPPGDQVVARGGGFSQIAWAQDGRSFVFVSNRGAYDYIGRYEIGTDRIEWIVTGAERLASPRLSPDGRSVAYLRFPGRSRAAFDATESQPLAIETASLETLARRTVWASADKASEPDLVDPDQALRWTGPDALTFYSEHDGWGRLYEIGLAGGVPRARSGEGCEVAESEVVGEGRLLLVDNCVDRQARRLRVVDREGRVVWTPPRAEPLVGRAVAAGDLGYALYVGADADNAPLARIVDLNAGRLVLAERAADYGYSRGFDAPPPREVRFAAADGLELSGQLFLPASRGPHPALVYVHGGPRRQMHAAFHLRAQYAFEYAINRRLAELGFVVLSVNYRSGTGYGRAFREAPLRGWRGASEYQDILAAHAFLAARPEVDRARIGIWGGSYGGMLAAQALARNSDLFAAGVAIHGVFDWGFRSNLPNHLNPSRLFGVGDADRARATENSPVAAIAGWRSPVLLFSGDQDMNVDVLETVDLAARLVEQGVDARTVLVPGESHDFERRETWDRLWREQSIFLQRTLGPSRAAP</sequence>
<feature type="signal peptide" evidence="7">
    <location>
        <begin position="1"/>
        <end position="22"/>
    </location>
</feature>
<keyword evidence="3" id="KW-0007">Acetylation</keyword>
<dbReference type="Gene3D" id="2.120.10.30">
    <property type="entry name" value="TolB, C-terminal domain"/>
    <property type="match status" value="1"/>
</dbReference>
<keyword evidence="1" id="KW-0378">Hydrolase</keyword>
<evidence type="ECO:0000259" key="8">
    <source>
        <dbReference type="Pfam" id="PF00326"/>
    </source>
</evidence>
<dbReference type="Pfam" id="PF00326">
    <property type="entry name" value="Peptidase_S9"/>
    <property type="match status" value="1"/>
</dbReference>
<dbReference type="KEGG" id="cmb:CSW64_13545"/>
<gene>
    <name evidence="9" type="ORF">CSW64_13545</name>
</gene>
<evidence type="ECO:0000256" key="5">
    <source>
        <dbReference type="ARBA" id="ARBA00032596"/>
    </source>
</evidence>
<evidence type="ECO:0000256" key="7">
    <source>
        <dbReference type="SAM" id="SignalP"/>
    </source>
</evidence>
<dbReference type="InterPro" id="IPR002471">
    <property type="entry name" value="Pept_S9_AS"/>
</dbReference>
<dbReference type="OrthoDB" id="1094230at2"/>
<proteinExistence type="predicted"/>
<feature type="chain" id="PRO_5013958022" description="Acyl-peptide hydrolase" evidence="7">
    <location>
        <begin position="23"/>
        <end position="695"/>
    </location>
</feature>
<dbReference type="GO" id="GO:0006508">
    <property type="term" value="P:proteolysis"/>
    <property type="evidence" value="ECO:0007669"/>
    <property type="project" value="InterPro"/>
</dbReference>
<evidence type="ECO:0000256" key="4">
    <source>
        <dbReference type="ARBA" id="ARBA00032284"/>
    </source>
</evidence>
<dbReference type="PROSITE" id="PS00708">
    <property type="entry name" value="PRO_ENDOPEP_SER"/>
    <property type="match status" value="1"/>
</dbReference>
<dbReference type="InterPro" id="IPR029058">
    <property type="entry name" value="AB_hydrolase_fold"/>
</dbReference>
<dbReference type="PANTHER" id="PTHR42776">
    <property type="entry name" value="SERINE PEPTIDASE S9 FAMILY MEMBER"/>
    <property type="match status" value="1"/>
</dbReference>
<evidence type="ECO:0000256" key="1">
    <source>
        <dbReference type="ARBA" id="ARBA00022801"/>
    </source>
</evidence>
<reference evidence="9 10" key="1">
    <citation type="submission" date="2017-10" db="EMBL/GenBank/DDBJ databases">
        <title>Genome sequence of Caulobacter mirabilis FWC38.</title>
        <authorList>
            <person name="Fiebig A."/>
            <person name="Crosson S."/>
        </authorList>
    </citation>
    <scope>NUCLEOTIDE SEQUENCE [LARGE SCALE GENOMIC DNA]</scope>
    <source>
        <strain evidence="9 10">FWC 38</strain>
    </source>
</reference>
<comment type="function">
    <text evidence="6">This enzyme catalyzes the hydrolysis of the N-terminal peptide bond of an N-acetylated peptide to generate an N-acetylated amino acid and a peptide with a free N-terminus. It preferentially cleaves off Ac-Ala, Ac-Met and Ac-Ser. Also, involved in the degradation of oxidized and glycated proteins.</text>
</comment>
<dbReference type="Proteomes" id="UP000228945">
    <property type="component" value="Chromosome"/>
</dbReference>
<dbReference type="InterPro" id="IPR001375">
    <property type="entry name" value="Peptidase_S9_cat"/>
</dbReference>
<feature type="domain" description="Peptidase S9 prolyl oligopeptidase catalytic" evidence="8">
    <location>
        <begin position="491"/>
        <end position="689"/>
    </location>
</feature>
<keyword evidence="10" id="KW-1185">Reference proteome</keyword>